<dbReference type="Gene3D" id="3.40.350.10">
    <property type="entry name" value="Creatinase/prolidase N-terminal domain"/>
    <property type="match status" value="1"/>
</dbReference>
<reference evidence="1" key="1">
    <citation type="submission" date="2020-11" db="EMBL/GenBank/DDBJ databases">
        <authorList>
            <consortium name="DOE Joint Genome Institute"/>
            <person name="Ahrendt S."/>
            <person name="Riley R."/>
            <person name="Andreopoulos W."/>
            <person name="Labutti K."/>
            <person name="Pangilinan J."/>
            <person name="Ruiz-Duenas F.J."/>
            <person name="Barrasa J.M."/>
            <person name="Sanchez-Garcia M."/>
            <person name="Camarero S."/>
            <person name="Miyauchi S."/>
            <person name="Serrano A."/>
            <person name="Linde D."/>
            <person name="Babiker R."/>
            <person name="Drula E."/>
            <person name="Ayuso-Fernandez I."/>
            <person name="Pacheco R."/>
            <person name="Padilla G."/>
            <person name="Ferreira P."/>
            <person name="Barriuso J."/>
            <person name="Kellner H."/>
            <person name="Castanera R."/>
            <person name="Alfaro M."/>
            <person name="Ramirez L."/>
            <person name="Pisabarro A.G."/>
            <person name="Kuo A."/>
            <person name="Tritt A."/>
            <person name="Lipzen A."/>
            <person name="He G."/>
            <person name="Yan M."/>
            <person name="Ng V."/>
            <person name="Cullen D."/>
            <person name="Martin F."/>
            <person name="Rosso M.-N."/>
            <person name="Henrissat B."/>
            <person name="Hibbett D."/>
            <person name="Martinez A.T."/>
            <person name="Grigoriev I.V."/>
        </authorList>
    </citation>
    <scope>NUCLEOTIDE SEQUENCE</scope>
    <source>
        <strain evidence="1">AH 40177</strain>
    </source>
</reference>
<gene>
    <name evidence="1" type="ORF">BDP27DRAFT_1366027</name>
</gene>
<dbReference type="EMBL" id="JADNRY010000095">
    <property type="protein sequence ID" value="KAF9065958.1"/>
    <property type="molecule type" value="Genomic_DNA"/>
</dbReference>
<dbReference type="Proteomes" id="UP000772434">
    <property type="component" value="Unassembled WGS sequence"/>
</dbReference>
<sequence>MDAAYLITDFRYWEQARSQLDRTLIRAGGSRSLSLWCEYHRIANSKIDIDGRMILYEKAALVNTKLASHGTKLVYPIQNLVDIVWKENPPKSKEPITISPQTSYTASLVEPMMSQKNEVELVGLRRAYLGDGVCYICFLAWLAEKLSQGYDITEWEAAHCPTKFRRKAKQFMGLYQNISASGPNAELVPHYAPKKYETDIVQGNLPYFNRALHLAVSPSKSSGKLMFNVPFADSPRIEYPDSNLGAFAFASNSYASRSVKYTT</sequence>
<evidence type="ECO:0000313" key="2">
    <source>
        <dbReference type="Proteomes" id="UP000772434"/>
    </source>
</evidence>
<dbReference type="AlphaFoldDB" id="A0A9P5U5N0"/>
<dbReference type="Gene3D" id="3.90.230.10">
    <property type="entry name" value="Creatinase/methionine aminopeptidase superfamily"/>
    <property type="match status" value="1"/>
</dbReference>
<proteinExistence type="predicted"/>
<dbReference type="OrthoDB" id="2816824at2759"/>
<evidence type="ECO:0000313" key="1">
    <source>
        <dbReference type="EMBL" id="KAF9065958.1"/>
    </source>
</evidence>
<dbReference type="InterPro" id="IPR036005">
    <property type="entry name" value="Creatinase/aminopeptidase-like"/>
</dbReference>
<comment type="caution">
    <text evidence="1">The sequence shown here is derived from an EMBL/GenBank/DDBJ whole genome shotgun (WGS) entry which is preliminary data.</text>
</comment>
<dbReference type="SUPFAM" id="SSF55920">
    <property type="entry name" value="Creatinase/aminopeptidase"/>
    <property type="match status" value="1"/>
</dbReference>
<dbReference type="PANTHER" id="PTHR43763">
    <property type="entry name" value="XAA-PRO AMINOPEPTIDASE 1"/>
    <property type="match status" value="1"/>
</dbReference>
<dbReference type="PANTHER" id="PTHR43763:SF17">
    <property type="entry name" value="AMINOPEPTIDASE P, CYTOPLASMIC-RELATED"/>
    <property type="match status" value="1"/>
</dbReference>
<keyword evidence="2" id="KW-1185">Reference proteome</keyword>
<dbReference type="InterPro" id="IPR050422">
    <property type="entry name" value="X-Pro_aminopeptidase_P"/>
</dbReference>
<name>A0A9P5U5N0_9AGAR</name>
<protein>
    <submittedName>
        <fullName evidence="1">Uncharacterized protein</fullName>
    </submittedName>
</protein>
<organism evidence="1 2">
    <name type="scientific">Rhodocollybia butyracea</name>
    <dbReference type="NCBI Taxonomy" id="206335"/>
    <lineage>
        <taxon>Eukaryota</taxon>
        <taxon>Fungi</taxon>
        <taxon>Dikarya</taxon>
        <taxon>Basidiomycota</taxon>
        <taxon>Agaricomycotina</taxon>
        <taxon>Agaricomycetes</taxon>
        <taxon>Agaricomycetidae</taxon>
        <taxon>Agaricales</taxon>
        <taxon>Marasmiineae</taxon>
        <taxon>Omphalotaceae</taxon>
        <taxon>Rhodocollybia</taxon>
    </lineage>
</organism>
<accession>A0A9P5U5N0</accession>
<dbReference type="InterPro" id="IPR029149">
    <property type="entry name" value="Creatin/AminoP/Spt16_N"/>
</dbReference>